<evidence type="ECO:0000256" key="2">
    <source>
        <dbReference type="SAM" id="MobiDB-lite"/>
    </source>
</evidence>
<dbReference type="InParanoid" id="A0A482X262"/>
<evidence type="ECO:0000256" key="1">
    <source>
        <dbReference type="ARBA" id="ARBA00093634"/>
    </source>
</evidence>
<dbReference type="PANTHER" id="PTHR31996:SF2">
    <property type="entry name" value="COILED-COIL DOMAIN-CONTAINING PROTEIN 115"/>
    <property type="match status" value="1"/>
</dbReference>
<organism evidence="3 4">
    <name type="scientific">Laodelphax striatellus</name>
    <name type="common">Small brown planthopper</name>
    <name type="synonym">Delphax striatella</name>
    <dbReference type="NCBI Taxonomy" id="195883"/>
    <lineage>
        <taxon>Eukaryota</taxon>
        <taxon>Metazoa</taxon>
        <taxon>Ecdysozoa</taxon>
        <taxon>Arthropoda</taxon>
        <taxon>Hexapoda</taxon>
        <taxon>Insecta</taxon>
        <taxon>Pterygota</taxon>
        <taxon>Neoptera</taxon>
        <taxon>Paraneoptera</taxon>
        <taxon>Hemiptera</taxon>
        <taxon>Auchenorrhyncha</taxon>
        <taxon>Fulgoroidea</taxon>
        <taxon>Delphacidae</taxon>
        <taxon>Criomorphinae</taxon>
        <taxon>Laodelphax</taxon>
    </lineage>
</organism>
<evidence type="ECO:0000313" key="4">
    <source>
        <dbReference type="Proteomes" id="UP000291343"/>
    </source>
</evidence>
<comment type="caution">
    <text evidence="3">The sequence shown here is derived from an EMBL/GenBank/DDBJ whole genome shotgun (WGS) entry which is preliminary data.</text>
</comment>
<protein>
    <recommendedName>
        <fullName evidence="1">Vacuolar ATPase assembly protein VMA22</fullName>
    </recommendedName>
</protein>
<dbReference type="GO" id="GO:0070072">
    <property type="term" value="P:vacuolar proton-transporting V-type ATPase complex assembly"/>
    <property type="evidence" value="ECO:0007669"/>
    <property type="project" value="InterPro"/>
</dbReference>
<gene>
    <name evidence="3" type="ORF">LSTR_LSTR002347</name>
</gene>
<name>A0A482X262_LAOST</name>
<dbReference type="EMBL" id="QKKF02019433">
    <property type="protein sequence ID" value="RZF39944.1"/>
    <property type="molecule type" value="Genomic_DNA"/>
</dbReference>
<dbReference type="Gene3D" id="1.10.287.3240">
    <property type="match status" value="1"/>
</dbReference>
<dbReference type="Pfam" id="PF21730">
    <property type="entry name" value="Vma22_CCDC115"/>
    <property type="match status" value="1"/>
</dbReference>
<dbReference type="PANTHER" id="PTHR31996">
    <property type="entry name" value="COILED-COIL DOMAIN-CONTAINING PROTEIN 115"/>
    <property type="match status" value="1"/>
</dbReference>
<feature type="compositionally biased region" description="Acidic residues" evidence="2">
    <location>
        <begin position="145"/>
        <end position="154"/>
    </location>
</feature>
<feature type="compositionally biased region" description="Basic and acidic residues" evidence="2">
    <location>
        <begin position="129"/>
        <end position="141"/>
    </location>
</feature>
<feature type="region of interest" description="Disordered" evidence="2">
    <location>
        <begin position="108"/>
        <end position="168"/>
    </location>
</feature>
<dbReference type="STRING" id="195883.A0A482X262"/>
<reference evidence="3 4" key="1">
    <citation type="journal article" date="2017" name="Gigascience">
        <title>Genome sequence of the small brown planthopper, Laodelphax striatellus.</title>
        <authorList>
            <person name="Zhu J."/>
            <person name="Jiang F."/>
            <person name="Wang X."/>
            <person name="Yang P."/>
            <person name="Bao Y."/>
            <person name="Zhao W."/>
            <person name="Wang W."/>
            <person name="Lu H."/>
            <person name="Wang Q."/>
            <person name="Cui N."/>
            <person name="Li J."/>
            <person name="Chen X."/>
            <person name="Luo L."/>
            <person name="Yu J."/>
            <person name="Kang L."/>
            <person name="Cui F."/>
        </authorList>
    </citation>
    <scope>NUCLEOTIDE SEQUENCE [LARGE SCALE GENOMIC DNA]</scope>
    <source>
        <strain evidence="3">Lst14</strain>
    </source>
</reference>
<dbReference type="OrthoDB" id="408631at2759"/>
<feature type="compositionally biased region" description="Polar residues" evidence="2">
    <location>
        <begin position="108"/>
        <end position="125"/>
    </location>
</feature>
<accession>A0A482X262</accession>
<keyword evidence="4" id="KW-1185">Reference proteome</keyword>
<dbReference type="Proteomes" id="UP000291343">
    <property type="component" value="Unassembled WGS sequence"/>
</dbReference>
<proteinExistence type="predicted"/>
<evidence type="ECO:0000313" key="3">
    <source>
        <dbReference type="EMBL" id="RZF39944.1"/>
    </source>
</evidence>
<sequence>MASCDNRKMNEIDVELDKRALRALKLMNELIASKLELEKSVKAGSLDLAKARYIMGNRNVSALQLPTPGEGADVTPLVTVHRAQTFQDSNSDTSMEATISLQLERVTISTPSPDDSKQRSSQQQALKKRNPESRESDEQKPLLDAAEDDDDNDAEEKSGSSPPSLQDPIKWFGVLVPQNLRQGQARFKRALELVVHTANIQLELHATVAQFRKLLDTKRSMQSDLIKLADTEQPLVA</sequence>
<dbReference type="AlphaFoldDB" id="A0A482X262"/>
<dbReference type="GO" id="GO:0051082">
    <property type="term" value="F:unfolded protein binding"/>
    <property type="evidence" value="ECO:0007669"/>
    <property type="project" value="TreeGrafter"/>
</dbReference>
<dbReference type="InterPro" id="IPR040357">
    <property type="entry name" value="Vma22/CCDC115"/>
</dbReference>